<organism evidence="2 3">
    <name type="scientific">Moniliophthora roreri</name>
    <name type="common">Frosty pod rot fungus</name>
    <name type="synonym">Monilia roreri</name>
    <dbReference type="NCBI Taxonomy" id="221103"/>
    <lineage>
        <taxon>Eukaryota</taxon>
        <taxon>Fungi</taxon>
        <taxon>Dikarya</taxon>
        <taxon>Basidiomycota</taxon>
        <taxon>Agaricomycotina</taxon>
        <taxon>Agaricomycetes</taxon>
        <taxon>Agaricomycetidae</taxon>
        <taxon>Agaricales</taxon>
        <taxon>Marasmiineae</taxon>
        <taxon>Marasmiaceae</taxon>
        <taxon>Moniliophthora</taxon>
    </lineage>
</organism>
<proteinExistence type="predicted"/>
<dbReference type="AlphaFoldDB" id="A0A0W0GDR0"/>
<name>A0A0W0GDR0_MONRR</name>
<feature type="compositionally biased region" description="Acidic residues" evidence="1">
    <location>
        <begin position="1"/>
        <end position="22"/>
    </location>
</feature>
<evidence type="ECO:0000313" key="2">
    <source>
        <dbReference type="EMBL" id="KTB46687.1"/>
    </source>
</evidence>
<gene>
    <name evidence="2" type="ORF">WG66_734</name>
</gene>
<dbReference type="Proteomes" id="UP000054988">
    <property type="component" value="Unassembled WGS sequence"/>
</dbReference>
<accession>A0A0W0GDR0</accession>
<evidence type="ECO:0000313" key="3">
    <source>
        <dbReference type="Proteomes" id="UP000054988"/>
    </source>
</evidence>
<feature type="region of interest" description="Disordered" evidence="1">
    <location>
        <begin position="1"/>
        <end position="40"/>
    </location>
</feature>
<protein>
    <submittedName>
        <fullName evidence="2">Uncharacterized protein</fullName>
    </submittedName>
</protein>
<evidence type="ECO:0000256" key="1">
    <source>
        <dbReference type="SAM" id="MobiDB-lite"/>
    </source>
</evidence>
<reference evidence="2 3" key="1">
    <citation type="submission" date="2015-12" db="EMBL/GenBank/DDBJ databases">
        <title>Draft genome sequence of Moniliophthora roreri, the causal agent of frosty pod rot of cacao.</title>
        <authorList>
            <person name="Aime M.C."/>
            <person name="Diaz-Valderrama J.R."/>
            <person name="Kijpornyongpan T."/>
            <person name="Phillips-Mora W."/>
        </authorList>
    </citation>
    <scope>NUCLEOTIDE SEQUENCE [LARGE SCALE GENOMIC DNA]</scope>
    <source>
        <strain evidence="2 3">MCA 2952</strain>
    </source>
</reference>
<dbReference type="EMBL" id="LATX01000278">
    <property type="protein sequence ID" value="KTB46687.1"/>
    <property type="molecule type" value="Genomic_DNA"/>
</dbReference>
<feature type="non-terminal residue" evidence="2">
    <location>
        <position position="1"/>
    </location>
</feature>
<sequence length="138" mass="15322">ESESESEIEGVESDPEKEDIDVNVERESQSAEPEDESAPQLTAVNLTLIIPFSEQVEGQVTGRLRRARNVDQLLRECTCGLHITAEEAADEDDKIIACKNPSCEARYVISYGLSGCSIFWLKVDLSIMRGDKDEEETA</sequence>
<comment type="caution">
    <text evidence="2">The sequence shown here is derived from an EMBL/GenBank/DDBJ whole genome shotgun (WGS) entry which is preliminary data.</text>
</comment>